<evidence type="ECO:0000256" key="2">
    <source>
        <dbReference type="SAM" id="Phobius"/>
    </source>
</evidence>
<gene>
    <name evidence="3" type="ORF">PRVXT_001290</name>
</gene>
<reference evidence="3" key="2">
    <citation type="submission" date="2024-06" db="EMBL/GenBank/DDBJ databases">
        <authorList>
            <person name="Petrova K.O."/>
            <person name="Toshchakov S.V."/>
            <person name="Boltjanskaja Y.V."/>
            <person name="Kevbrin V."/>
        </authorList>
    </citation>
    <scope>NUCLEOTIDE SEQUENCE</scope>
    <source>
        <strain evidence="3">Z-910T</strain>
    </source>
</reference>
<comment type="similarity">
    <text evidence="1">Belongs to the UPF0749 family.</text>
</comment>
<proteinExistence type="inferred from homology"/>
<keyword evidence="2" id="KW-1133">Transmembrane helix</keyword>
<protein>
    <submittedName>
        <fullName evidence="3">DUF881 domain-containing protein</fullName>
    </submittedName>
</protein>
<dbReference type="InterPro" id="IPR010273">
    <property type="entry name" value="DUF881"/>
</dbReference>
<keyword evidence="2" id="KW-0812">Transmembrane</keyword>
<dbReference type="PANTHER" id="PTHR37313">
    <property type="entry name" value="UPF0749 PROTEIN RV1825"/>
    <property type="match status" value="1"/>
</dbReference>
<organism evidence="3">
    <name type="scientific">Proteinivorax tanatarense</name>
    <dbReference type="NCBI Taxonomy" id="1260629"/>
    <lineage>
        <taxon>Bacteria</taxon>
        <taxon>Bacillati</taxon>
        <taxon>Bacillota</taxon>
        <taxon>Clostridia</taxon>
        <taxon>Eubacteriales</taxon>
        <taxon>Proteinivoracaceae</taxon>
        <taxon>Proteinivorax</taxon>
    </lineage>
</organism>
<reference evidence="3" key="1">
    <citation type="journal article" date="2013" name="Extremophiles">
        <title>Proteinivorax tanatarense gen. nov., sp. nov., an anaerobic, haloalkaliphilic, proteolytic bacterium isolated from a decaying algal bloom, and proposal of Proteinivoraceae fam. nov.</title>
        <authorList>
            <person name="Kevbrin V."/>
            <person name="Boltyanskaya Y."/>
            <person name="Zhilina T."/>
            <person name="Kolganova T."/>
            <person name="Lavrentjeva E."/>
            <person name="Kuznetsov B."/>
        </authorList>
    </citation>
    <scope>NUCLEOTIDE SEQUENCE</scope>
    <source>
        <strain evidence="3">Z-910T</strain>
    </source>
</reference>
<accession>A0AAU7VPX0</accession>
<dbReference type="EMBL" id="CP158367">
    <property type="protein sequence ID" value="XBX76114.1"/>
    <property type="molecule type" value="Genomic_DNA"/>
</dbReference>
<evidence type="ECO:0000256" key="1">
    <source>
        <dbReference type="ARBA" id="ARBA00009108"/>
    </source>
</evidence>
<dbReference type="Pfam" id="PF05949">
    <property type="entry name" value="DUF881"/>
    <property type="match status" value="1"/>
</dbReference>
<dbReference type="PANTHER" id="PTHR37313:SF2">
    <property type="entry name" value="UPF0749 PROTEIN YLXX"/>
    <property type="match status" value="1"/>
</dbReference>
<feature type="transmembrane region" description="Helical" evidence="2">
    <location>
        <begin position="6"/>
        <end position="26"/>
    </location>
</feature>
<sequence length="241" mass="26447">MKIKGTSTVMLTSICVVLGFMIAVNLRTQKDVNFAYGMREMEMRSKFFELIDNKETLKKENKLLSQQIRLYEQKAAKGEDSVDILVDELNKARVLAGLTDVKGPGVKVEINDNKKGYNYQGDPNSNIVHDEDLLMTVNTLLAAGAEAVAVNGQRITSFSEISCAGPVILVNQTRLAPPYVITAIGDSSSLKTSLLMPGGIADNLAFWGIDVKVNTKEEVSVPAFKGNIEIEHAEYSTEEEE</sequence>
<name>A0AAU7VPX0_9FIRM</name>
<dbReference type="AlphaFoldDB" id="A0AAU7VPX0"/>
<keyword evidence="2" id="KW-0472">Membrane</keyword>
<dbReference type="Gene3D" id="3.30.70.1880">
    <property type="entry name" value="Protein of unknown function DUF881"/>
    <property type="match status" value="1"/>
</dbReference>
<evidence type="ECO:0000313" key="3">
    <source>
        <dbReference type="EMBL" id="XBX76114.1"/>
    </source>
</evidence>
<dbReference type="RefSeq" id="WP_350344848.1">
    <property type="nucleotide sequence ID" value="NZ_CP158367.1"/>
</dbReference>